<proteinExistence type="predicted"/>
<keyword evidence="3" id="KW-1185">Reference proteome</keyword>
<accession>A0A8X6VVZ0</accession>
<organism evidence="2 3">
    <name type="scientific">Trichonephila clavipes</name>
    <name type="common">Golden silk orbweaver</name>
    <name type="synonym">Nephila clavipes</name>
    <dbReference type="NCBI Taxonomy" id="2585209"/>
    <lineage>
        <taxon>Eukaryota</taxon>
        <taxon>Metazoa</taxon>
        <taxon>Ecdysozoa</taxon>
        <taxon>Arthropoda</taxon>
        <taxon>Chelicerata</taxon>
        <taxon>Arachnida</taxon>
        <taxon>Araneae</taxon>
        <taxon>Araneomorphae</taxon>
        <taxon>Entelegynae</taxon>
        <taxon>Araneoidea</taxon>
        <taxon>Nephilidae</taxon>
        <taxon>Trichonephila</taxon>
    </lineage>
</organism>
<name>A0A8X6VVZ0_TRICX</name>
<feature type="compositionally biased region" description="Basic and acidic residues" evidence="1">
    <location>
        <begin position="87"/>
        <end position="101"/>
    </location>
</feature>
<feature type="region of interest" description="Disordered" evidence="1">
    <location>
        <begin position="75"/>
        <end position="101"/>
    </location>
</feature>
<evidence type="ECO:0000313" key="2">
    <source>
        <dbReference type="EMBL" id="GFY23410.1"/>
    </source>
</evidence>
<dbReference type="AlphaFoldDB" id="A0A8X6VVZ0"/>
<comment type="caution">
    <text evidence="2">The sequence shown here is derived from an EMBL/GenBank/DDBJ whole genome shotgun (WGS) entry which is preliminary data.</text>
</comment>
<dbReference type="EMBL" id="BMAU01021363">
    <property type="protein sequence ID" value="GFY23410.1"/>
    <property type="molecule type" value="Genomic_DNA"/>
</dbReference>
<sequence>MVQNDVPKSPRVAEQCDVNIQSINPKEYGKSERREEEYALQRSFLPFLSFPLPLRASTFPSQGILIKFEIASLPPPSSNRHCPPLRLAEKGGMEREVSSAY</sequence>
<gene>
    <name evidence="2" type="ORF">TNCV_3941061</name>
</gene>
<protein>
    <submittedName>
        <fullName evidence="2">Uncharacterized protein</fullName>
    </submittedName>
</protein>
<reference evidence="2" key="1">
    <citation type="submission" date="2020-08" db="EMBL/GenBank/DDBJ databases">
        <title>Multicomponent nature underlies the extraordinary mechanical properties of spider dragline silk.</title>
        <authorList>
            <person name="Kono N."/>
            <person name="Nakamura H."/>
            <person name="Mori M."/>
            <person name="Yoshida Y."/>
            <person name="Ohtoshi R."/>
            <person name="Malay A.D."/>
            <person name="Moran D.A.P."/>
            <person name="Tomita M."/>
            <person name="Numata K."/>
            <person name="Arakawa K."/>
        </authorList>
    </citation>
    <scope>NUCLEOTIDE SEQUENCE</scope>
</reference>
<evidence type="ECO:0000256" key="1">
    <source>
        <dbReference type="SAM" id="MobiDB-lite"/>
    </source>
</evidence>
<evidence type="ECO:0000313" key="3">
    <source>
        <dbReference type="Proteomes" id="UP000887159"/>
    </source>
</evidence>
<dbReference type="Proteomes" id="UP000887159">
    <property type="component" value="Unassembled WGS sequence"/>
</dbReference>